<reference evidence="2 3" key="1">
    <citation type="journal article" date="2016" name="Nat. Commun.">
        <title>Thousands of microbial genomes shed light on interconnected biogeochemical processes in an aquifer system.</title>
        <authorList>
            <person name="Anantharaman K."/>
            <person name="Brown C.T."/>
            <person name="Hug L.A."/>
            <person name="Sharon I."/>
            <person name="Castelle C.J."/>
            <person name="Probst A.J."/>
            <person name="Thomas B.C."/>
            <person name="Singh A."/>
            <person name="Wilkins M.J."/>
            <person name="Karaoz U."/>
            <person name="Brodie E.L."/>
            <person name="Williams K.H."/>
            <person name="Hubbard S.S."/>
            <person name="Banfield J.F."/>
        </authorList>
    </citation>
    <scope>NUCLEOTIDE SEQUENCE [LARGE SCALE GENOMIC DNA]</scope>
</reference>
<protein>
    <recommendedName>
        <fullName evidence="1">NYN domain-containing protein</fullName>
    </recommendedName>
</protein>
<feature type="domain" description="NYN" evidence="1">
    <location>
        <begin position="3"/>
        <end position="182"/>
    </location>
</feature>
<name>A0A1G1XM48_9BACT</name>
<dbReference type="EMBL" id="MHHZ01000022">
    <property type="protein sequence ID" value="OGY41088.1"/>
    <property type="molecule type" value="Genomic_DNA"/>
</dbReference>
<proteinExistence type="predicted"/>
<gene>
    <name evidence="2" type="ORF">A2Y82_01650</name>
</gene>
<accession>A0A1G1XM48</accession>
<dbReference type="PANTHER" id="PTHR35458">
    <property type="entry name" value="SLR0755 PROTEIN"/>
    <property type="match status" value="1"/>
</dbReference>
<dbReference type="InterPro" id="IPR047140">
    <property type="entry name" value="LabA"/>
</dbReference>
<evidence type="ECO:0000313" key="2">
    <source>
        <dbReference type="EMBL" id="OGY41088.1"/>
    </source>
</evidence>
<dbReference type="InterPro" id="IPR021139">
    <property type="entry name" value="NYN"/>
</dbReference>
<organism evidence="2 3">
    <name type="scientific">Candidatus Buchananbacteria bacterium RBG_13_36_9</name>
    <dbReference type="NCBI Taxonomy" id="1797530"/>
    <lineage>
        <taxon>Bacteria</taxon>
        <taxon>Candidatus Buchananiibacteriota</taxon>
    </lineage>
</organism>
<dbReference type="Pfam" id="PF01936">
    <property type="entry name" value="NYN"/>
    <property type="match status" value="1"/>
</dbReference>
<evidence type="ECO:0000313" key="3">
    <source>
        <dbReference type="Proteomes" id="UP000176498"/>
    </source>
</evidence>
<evidence type="ECO:0000259" key="1">
    <source>
        <dbReference type="Pfam" id="PF01936"/>
    </source>
</evidence>
<dbReference type="GO" id="GO:0004540">
    <property type="term" value="F:RNA nuclease activity"/>
    <property type="evidence" value="ECO:0007669"/>
    <property type="project" value="InterPro"/>
</dbReference>
<dbReference type="AlphaFoldDB" id="A0A1G1XM48"/>
<sequence length="218" mass="25353">MEKVQIFIDAGNLHHLALKILKIKESNFLFNEFAEFLANNRELTSMGKRFYVGTVREQVNNPKSKESMAQQVRLLARLRLAGWETKTSKLCLREERVNIDERTKNYTDILNKGITYIEYQRFREKGIDVKIATDLIVGAVDNQYDTAIVVSSDSDLIPAFDWIRRRYNKKVEYVGFSIIDDSEKNQNTKPSQAMIGRTDIQRILVKSDLEKFIQKVLI</sequence>
<dbReference type="Gene3D" id="3.40.50.1010">
    <property type="entry name" value="5'-nuclease"/>
    <property type="match status" value="1"/>
</dbReference>
<dbReference type="PANTHER" id="PTHR35458:SF8">
    <property type="entry name" value="SLR0650 PROTEIN"/>
    <property type="match status" value="1"/>
</dbReference>
<comment type="caution">
    <text evidence="2">The sequence shown here is derived from an EMBL/GenBank/DDBJ whole genome shotgun (WGS) entry which is preliminary data.</text>
</comment>
<dbReference type="Proteomes" id="UP000176498">
    <property type="component" value="Unassembled WGS sequence"/>
</dbReference>